<dbReference type="Proteomes" id="UP000578449">
    <property type="component" value="Unassembled WGS sequence"/>
</dbReference>
<dbReference type="AlphaFoldDB" id="A0A840PKN1"/>
<reference evidence="1 2" key="1">
    <citation type="submission" date="2020-08" db="EMBL/GenBank/DDBJ databases">
        <title>Genomic Encyclopedia of Type Strains, Phase IV (KMG-IV): sequencing the most valuable type-strain genomes for metagenomic binning, comparative biology and taxonomic classification.</title>
        <authorList>
            <person name="Goeker M."/>
        </authorList>
    </citation>
    <scope>NUCLEOTIDE SEQUENCE [LARGE SCALE GENOMIC DNA]</scope>
    <source>
        <strain evidence="1 2">DSM 45615</strain>
    </source>
</reference>
<gene>
    <name evidence="1" type="ORF">HNP84_006366</name>
</gene>
<protein>
    <submittedName>
        <fullName evidence="1">Uncharacterized protein</fullName>
    </submittedName>
</protein>
<evidence type="ECO:0000313" key="2">
    <source>
        <dbReference type="Proteomes" id="UP000578449"/>
    </source>
</evidence>
<proteinExistence type="predicted"/>
<organism evidence="1 2">
    <name type="scientific">Thermocatellispora tengchongensis</name>
    <dbReference type="NCBI Taxonomy" id="1073253"/>
    <lineage>
        <taxon>Bacteria</taxon>
        <taxon>Bacillati</taxon>
        <taxon>Actinomycetota</taxon>
        <taxon>Actinomycetes</taxon>
        <taxon>Streptosporangiales</taxon>
        <taxon>Streptosporangiaceae</taxon>
        <taxon>Thermocatellispora</taxon>
    </lineage>
</organism>
<dbReference type="EMBL" id="JACHGN010000015">
    <property type="protein sequence ID" value="MBB5136615.1"/>
    <property type="molecule type" value="Genomic_DNA"/>
</dbReference>
<keyword evidence="2" id="KW-1185">Reference proteome</keyword>
<comment type="caution">
    <text evidence="1">The sequence shown here is derived from an EMBL/GenBank/DDBJ whole genome shotgun (WGS) entry which is preliminary data.</text>
</comment>
<sequence>MKRMYLPLSALGLAFLTLSGIAVLAPLWAQTGRCGEEYDRINRALAGFDILAVAPPGAVPRGERTASCDTDDYFASIGLSYRPDRRHDSLQEVETFYRSAALRHGWKIVPAEDSPNGEECVIKEVAGDPVNLSVWFPPDAAGDYDVSVSTWPC</sequence>
<name>A0A840PKN1_9ACTN</name>
<evidence type="ECO:0000313" key="1">
    <source>
        <dbReference type="EMBL" id="MBB5136615.1"/>
    </source>
</evidence>
<accession>A0A840PKN1</accession>
<dbReference type="RefSeq" id="WP_185053510.1">
    <property type="nucleotide sequence ID" value="NZ_BAABIX010000008.1"/>
</dbReference>